<evidence type="ECO:0000256" key="12">
    <source>
        <dbReference type="ARBA" id="ARBA00048594"/>
    </source>
</evidence>
<dbReference type="PANTHER" id="PTHR23117:SF13">
    <property type="entry name" value="GUANYLATE KINASE"/>
    <property type="match status" value="1"/>
</dbReference>
<keyword evidence="10 13" id="KW-0067">ATP-binding</keyword>
<dbReference type="NCBIfam" id="TIGR03263">
    <property type="entry name" value="guanyl_kin"/>
    <property type="match status" value="1"/>
</dbReference>
<evidence type="ECO:0000256" key="4">
    <source>
        <dbReference type="ARBA" id="ARBA00012961"/>
    </source>
</evidence>
<dbReference type="SUPFAM" id="SSF52540">
    <property type="entry name" value="P-loop containing nucleoside triphosphate hydrolases"/>
    <property type="match status" value="1"/>
</dbReference>
<keyword evidence="8 13" id="KW-0547">Nucleotide-binding</keyword>
<evidence type="ECO:0000256" key="3">
    <source>
        <dbReference type="ARBA" id="ARBA00005790"/>
    </source>
</evidence>
<name>D6GR58_FILAD</name>
<keyword evidence="9 13" id="KW-0418">Kinase</keyword>
<keyword evidence="16" id="KW-1185">Reference proteome</keyword>
<protein>
    <recommendedName>
        <fullName evidence="5 13">Guanylate kinase</fullName>
        <ecNumber evidence="4 13">2.7.4.8</ecNumber>
    </recommendedName>
    <alternativeName>
        <fullName evidence="11 13">GMP kinase</fullName>
    </alternativeName>
</protein>
<feature type="binding site" evidence="13">
    <location>
        <begin position="12"/>
        <end position="19"/>
    </location>
    <ligand>
        <name>ATP</name>
        <dbReference type="ChEBI" id="CHEBI:30616"/>
    </ligand>
</feature>
<feature type="domain" description="Guanylate kinase-like" evidence="14">
    <location>
        <begin position="5"/>
        <end position="183"/>
    </location>
</feature>
<reference evidence="16" key="1">
    <citation type="submission" date="2010-12" db="EMBL/GenBank/DDBJ databases">
        <title>The genome sequence of Filifactor alocis strain ATCC 35896.</title>
        <authorList>
            <consortium name="The Broad Institute Genome Sequencing Platform"/>
            <person name="Ward D."/>
            <person name="Earl A."/>
            <person name="Feldgarden M."/>
            <person name="Young S.K."/>
            <person name="Gargeya S."/>
            <person name="Zeng Q."/>
            <person name="Alvarado L."/>
            <person name="Berlin A."/>
            <person name="Bochicchio J."/>
            <person name="Chapman S.B."/>
            <person name="Chen Z."/>
            <person name="Freedman E."/>
            <person name="Gellesch M."/>
            <person name="Goldberg J."/>
            <person name="Griggs A."/>
            <person name="Gujja S."/>
            <person name="Heilman E."/>
            <person name="Heiman D."/>
            <person name="Howarth C."/>
            <person name="Mehta T."/>
            <person name="Neiman D."/>
            <person name="Pearson M."/>
            <person name="Roberts A."/>
            <person name="Saif S."/>
            <person name="Shea T."/>
            <person name="Shenoy N."/>
            <person name="Sisk P."/>
            <person name="Stolte C."/>
            <person name="Sykes S."/>
            <person name="White J."/>
            <person name="Yandava C."/>
            <person name="Izard J."/>
            <person name="Blanton J.M."/>
            <person name="Baranova O.V."/>
            <person name="Tanner A.C."/>
            <person name="Dewhirst F.E."/>
            <person name="Haas B."/>
            <person name="Nusbaum C."/>
            <person name="Birren B."/>
        </authorList>
    </citation>
    <scope>NUCLEOTIDE SEQUENCE [LARGE SCALE GENOMIC DNA]</scope>
    <source>
        <strain evidence="16">ATCC 35896 / D40 B5</strain>
    </source>
</reference>
<evidence type="ECO:0000256" key="13">
    <source>
        <dbReference type="HAMAP-Rule" id="MF_00328"/>
    </source>
</evidence>
<comment type="subcellular location">
    <subcellularLocation>
        <location evidence="2 13">Cytoplasm</location>
    </subcellularLocation>
</comment>
<dbReference type="PROSITE" id="PS50052">
    <property type="entry name" value="GUANYLATE_KINASE_2"/>
    <property type="match status" value="1"/>
</dbReference>
<dbReference type="InterPro" id="IPR008144">
    <property type="entry name" value="Guanylate_kin-like_dom"/>
</dbReference>
<dbReference type="Proteomes" id="UP000007468">
    <property type="component" value="Chromosome"/>
</dbReference>
<comment type="function">
    <text evidence="1 13">Essential for recycling GMP and indirectly, cGMP.</text>
</comment>
<comment type="catalytic activity">
    <reaction evidence="12 13">
        <text>GMP + ATP = GDP + ADP</text>
        <dbReference type="Rhea" id="RHEA:20780"/>
        <dbReference type="ChEBI" id="CHEBI:30616"/>
        <dbReference type="ChEBI" id="CHEBI:58115"/>
        <dbReference type="ChEBI" id="CHEBI:58189"/>
        <dbReference type="ChEBI" id="CHEBI:456216"/>
        <dbReference type="EC" id="2.7.4.8"/>
    </reaction>
</comment>
<dbReference type="InterPro" id="IPR017665">
    <property type="entry name" value="Guanylate_kinase"/>
</dbReference>
<evidence type="ECO:0000256" key="10">
    <source>
        <dbReference type="ARBA" id="ARBA00022840"/>
    </source>
</evidence>
<dbReference type="KEGG" id="faa:HMPREF0389_00062"/>
<dbReference type="RefSeq" id="WP_014262229.1">
    <property type="nucleotide sequence ID" value="NC_016630.1"/>
</dbReference>
<comment type="similarity">
    <text evidence="3 13">Belongs to the guanylate kinase family.</text>
</comment>
<organism evidence="15 16">
    <name type="scientific">Filifactor alocis (strain ATCC 35896 / CCUG 47790 / D40 B5)</name>
    <name type="common">Fusobacterium alocis</name>
    <dbReference type="NCBI Taxonomy" id="546269"/>
    <lineage>
        <taxon>Bacteria</taxon>
        <taxon>Bacillati</taxon>
        <taxon>Bacillota</taxon>
        <taxon>Clostridia</taxon>
        <taxon>Peptostreptococcales</taxon>
        <taxon>Filifactoraceae</taxon>
        <taxon>Filifactor</taxon>
    </lineage>
</organism>
<dbReference type="InterPro" id="IPR008145">
    <property type="entry name" value="GK/Ca_channel_bsu"/>
</dbReference>
<dbReference type="GO" id="GO:0005829">
    <property type="term" value="C:cytosol"/>
    <property type="evidence" value="ECO:0007669"/>
    <property type="project" value="TreeGrafter"/>
</dbReference>
<dbReference type="EMBL" id="CP002390">
    <property type="protein sequence ID" value="EFE28149.1"/>
    <property type="molecule type" value="Genomic_DNA"/>
</dbReference>
<dbReference type="EC" id="2.7.4.8" evidence="4 13"/>
<dbReference type="PROSITE" id="PS00856">
    <property type="entry name" value="GUANYLATE_KINASE_1"/>
    <property type="match status" value="1"/>
</dbReference>
<evidence type="ECO:0000256" key="9">
    <source>
        <dbReference type="ARBA" id="ARBA00022777"/>
    </source>
</evidence>
<dbReference type="AlphaFoldDB" id="D6GR58"/>
<dbReference type="STRING" id="546269.HMPREF0389_00062"/>
<evidence type="ECO:0000313" key="16">
    <source>
        <dbReference type="Proteomes" id="UP000007468"/>
    </source>
</evidence>
<dbReference type="InterPro" id="IPR020590">
    <property type="entry name" value="Guanylate_kinase_CS"/>
</dbReference>
<evidence type="ECO:0000256" key="7">
    <source>
        <dbReference type="ARBA" id="ARBA00022679"/>
    </source>
</evidence>
<dbReference type="Gene3D" id="3.40.50.300">
    <property type="entry name" value="P-loop containing nucleotide triphosphate hydrolases"/>
    <property type="match status" value="1"/>
</dbReference>
<evidence type="ECO:0000313" key="15">
    <source>
        <dbReference type="EMBL" id="EFE28149.1"/>
    </source>
</evidence>
<keyword evidence="6 13" id="KW-0963">Cytoplasm</keyword>
<dbReference type="OrthoDB" id="9808150at2"/>
<dbReference type="GO" id="GO:0004385">
    <property type="term" value="F:GMP kinase activity"/>
    <property type="evidence" value="ECO:0007669"/>
    <property type="project" value="UniProtKB-UniRule"/>
</dbReference>
<evidence type="ECO:0000256" key="8">
    <source>
        <dbReference type="ARBA" id="ARBA00022741"/>
    </source>
</evidence>
<dbReference type="GO" id="GO:0005524">
    <property type="term" value="F:ATP binding"/>
    <property type="evidence" value="ECO:0007669"/>
    <property type="project" value="UniProtKB-UniRule"/>
</dbReference>
<dbReference type="PATRIC" id="fig|546269.5.peg.601"/>
<evidence type="ECO:0000256" key="5">
    <source>
        <dbReference type="ARBA" id="ARBA00016296"/>
    </source>
</evidence>
<dbReference type="Gene3D" id="3.30.63.10">
    <property type="entry name" value="Guanylate Kinase phosphate binding domain"/>
    <property type="match status" value="1"/>
</dbReference>
<evidence type="ECO:0000259" key="14">
    <source>
        <dbReference type="PROSITE" id="PS50052"/>
    </source>
</evidence>
<sequence>MKKKGLLIVLSGPSGSGKGTICKRFLEKNEKVGLSISATTRAPRDGEVDGTHYFFIDKPKFEEMIEKQELLEYVHVFDNYYGTPKKYVEDKIESGDDVILEIEIEGAMNIKASYPDAVLIFVLPPTIEELKRRICSRGTETMEQIDKRLDRSIREISEIEQYSYFIVNDDLEYSVKELEAIVLAEKNRVSRYTKQIHELYQDYENGMKEYSK</sequence>
<dbReference type="PANTHER" id="PTHR23117">
    <property type="entry name" value="GUANYLATE KINASE-RELATED"/>
    <property type="match status" value="1"/>
</dbReference>
<dbReference type="SMART" id="SM00072">
    <property type="entry name" value="GuKc"/>
    <property type="match status" value="1"/>
</dbReference>
<evidence type="ECO:0000256" key="2">
    <source>
        <dbReference type="ARBA" id="ARBA00004496"/>
    </source>
</evidence>
<dbReference type="eggNOG" id="COG0194">
    <property type="taxonomic scope" value="Bacteria"/>
</dbReference>
<dbReference type="HAMAP" id="MF_00328">
    <property type="entry name" value="Guanylate_kinase"/>
    <property type="match status" value="1"/>
</dbReference>
<keyword evidence="7 13" id="KW-0808">Transferase</keyword>
<evidence type="ECO:0000256" key="11">
    <source>
        <dbReference type="ARBA" id="ARBA00030128"/>
    </source>
</evidence>
<dbReference type="Pfam" id="PF00625">
    <property type="entry name" value="Guanylate_kin"/>
    <property type="match status" value="1"/>
</dbReference>
<evidence type="ECO:0000256" key="6">
    <source>
        <dbReference type="ARBA" id="ARBA00022490"/>
    </source>
</evidence>
<gene>
    <name evidence="13 15" type="primary">gmk</name>
    <name evidence="15" type="ordered locus">HMPREF0389_00062</name>
</gene>
<accession>D6GR58</accession>
<dbReference type="FunFam" id="3.30.63.10:FF:000005">
    <property type="entry name" value="Guanylate kinase"/>
    <property type="match status" value="1"/>
</dbReference>
<dbReference type="CDD" id="cd00071">
    <property type="entry name" value="GMPK"/>
    <property type="match status" value="1"/>
</dbReference>
<proteinExistence type="inferred from homology"/>
<evidence type="ECO:0000256" key="1">
    <source>
        <dbReference type="ARBA" id="ARBA00003531"/>
    </source>
</evidence>
<dbReference type="InterPro" id="IPR027417">
    <property type="entry name" value="P-loop_NTPase"/>
</dbReference>